<organism evidence="9 10">
    <name type="scientific">Paraburkholderia fungorum</name>
    <dbReference type="NCBI Taxonomy" id="134537"/>
    <lineage>
        <taxon>Bacteria</taxon>
        <taxon>Pseudomonadati</taxon>
        <taxon>Pseudomonadota</taxon>
        <taxon>Betaproteobacteria</taxon>
        <taxon>Burkholderiales</taxon>
        <taxon>Burkholderiaceae</taxon>
        <taxon>Paraburkholderia</taxon>
    </lineage>
</organism>
<dbReference type="GO" id="GO:0050660">
    <property type="term" value="F:flavin adenine dinucleotide binding"/>
    <property type="evidence" value="ECO:0007669"/>
    <property type="project" value="InterPro"/>
</dbReference>
<keyword evidence="5" id="KW-0560">Oxidoreductase</keyword>
<evidence type="ECO:0000256" key="5">
    <source>
        <dbReference type="ARBA" id="ARBA00023002"/>
    </source>
</evidence>
<evidence type="ECO:0000259" key="7">
    <source>
        <dbReference type="Pfam" id="PF02770"/>
    </source>
</evidence>
<dbReference type="Pfam" id="PF02771">
    <property type="entry name" value="Acyl-CoA_dh_N"/>
    <property type="match status" value="1"/>
</dbReference>
<gene>
    <name evidence="9" type="ORF">BCY88_29685</name>
</gene>
<dbReference type="Gene3D" id="1.10.540.10">
    <property type="entry name" value="Acyl-CoA dehydrogenase/oxidase, N-terminal domain"/>
    <property type="match status" value="1"/>
</dbReference>
<feature type="domain" description="Acyl-CoA oxidase/dehydrogenase middle" evidence="7">
    <location>
        <begin position="120"/>
        <end position="213"/>
    </location>
</feature>
<evidence type="ECO:0000313" key="10">
    <source>
        <dbReference type="Proteomes" id="UP000283709"/>
    </source>
</evidence>
<evidence type="ECO:0000256" key="1">
    <source>
        <dbReference type="ARBA" id="ARBA00001974"/>
    </source>
</evidence>
<keyword evidence="4" id="KW-0274">FAD</keyword>
<dbReference type="Proteomes" id="UP000283709">
    <property type="component" value="Unassembled WGS sequence"/>
</dbReference>
<dbReference type="CDD" id="cd00567">
    <property type="entry name" value="ACAD"/>
    <property type="match status" value="1"/>
</dbReference>
<name>A0A420GFJ3_9BURK</name>
<evidence type="ECO:0000256" key="4">
    <source>
        <dbReference type="ARBA" id="ARBA00022827"/>
    </source>
</evidence>
<sequence length="376" mass="40821">MNFQHTEDRRMLADTLNRFITEQYGFDTRDRIARSPEGFSAELWNRFAELGIIGALFDETDGGFGGGGFDIAVVFESLGRGLVVEPFLDTLIVGQAIARGGNETQKAMLGGLVDGSRVAALAHGEPDGHYELSRVTTRAERKDDKWTLSGAKAVVQQGENAAFFLVSARTNGADDEEAGITLFLVPRDTARVSVRGYRKIDGGRAAEVIFDNVTLGDEALLGKTGQGFATLEYAISCGVLALCAEALGAMDVAKDYTLEYLRTRKQFGVPIGSFQALQHRMADLLLEIEQARSAVINAAAALKSERTVRERAVSAAKYSIGRIGALVAEECVQLHGGIGMTWELPLAHYAKRLVMIDHQLGDEDHHLERYIALGKG</sequence>
<dbReference type="PANTHER" id="PTHR43884:SF20">
    <property type="entry name" value="ACYL-COA DEHYDROGENASE FADE28"/>
    <property type="match status" value="1"/>
</dbReference>
<protein>
    <submittedName>
        <fullName evidence="9">Pimeloyl-CoA dehydrogenase small subunit</fullName>
    </submittedName>
</protein>
<comment type="cofactor">
    <cofactor evidence="1">
        <name>FAD</name>
        <dbReference type="ChEBI" id="CHEBI:57692"/>
    </cofactor>
</comment>
<dbReference type="Pfam" id="PF02770">
    <property type="entry name" value="Acyl-CoA_dh_M"/>
    <property type="match status" value="1"/>
</dbReference>
<dbReference type="Pfam" id="PF00441">
    <property type="entry name" value="Acyl-CoA_dh_1"/>
    <property type="match status" value="1"/>
</dbReference>
<evidence type="ECO:0000313" key="9">
    <source>
        <dbReference type="EMBL" id="RKF43948.1"/>
    </source>
</evidence>
<dbReference type="InterPro" id="IPR006091">
    <property type="entry name" value="Acyl-CoA_Oxase/DH_mid-dom"/>
</dbReference>
<dbReference type="Gene3D" id="1.20.140.10">
    <property type="entry name" value="Butyryl-CoA Dehydrogenase, subunit A, domain 3"/>
    <property type="match status" value="1"/>
</dbReference>
<feature type="domain" description="Acyl-CoA dehydrogenase/oxidase N-terminal" evidence="8">
    <location>
        <begin position="6"/>
        <end position="109"/>
    </location>
</feature>
<dbReference type="EMBL" id="MCAS01000021">
    <property type="protein sequence ID" value="RKF43948.1"/>
    <property type="molecule type" value="Genomic_DNA"/>
</dbReference>
<dbReference type="InterPro" id="IPR013786">
    <property type="entry name" value="AcylCoA_DH/ox_N"/>
</dbReference>
<comment type="similarity">
    <text evidence="2">Belongs to the acyl-CoA dehydrogenase family.</text>
</comment>
<accession>A0A420GFJ3</accession>
<dbReference type="InterPro" id="IPR009100">
    <property type="entry name" value="AcylCoA_DH/oxidase_NM_dom_sf"/>
</dbReference>
<evidence type="ECO:0000259" key="8">
    <source>
        <dbReference type="Pfam" id="PF02771"/>
    </source>
</evidence>
<dbReference type="InterPro" id="IPR046373">
    <property type="entry name" value="Acyl-CoA_Oxase/DH_mid-dom_sf"/>
</dbReference>
<dbReference type="InterPro" id="IPR036250">
    <property type="entry name" value="AcylCo_DH-like_C"/>
</dbReference>
<dbReference type="GO" id="GO:0003995">
    <property type="term" value="F:acyl-CoA dehydrogenase activity"/>
    <property type="evidence" value="ECO:0007669"/>
    <property type="project" value="TreeGrafter"/>
</dbReference>
<dbReference type="SUPFAM" id="SSF47203">
    <property type="entry name" value="Acyl-CoA dehydrogenase C-terminal domain-like"/>
    <property type="match status" value="1"/>
</dbReference>
<dbReference type="PANTHER" id="PTHR43884">
    <property type="entry name" value="ACYL-COA DEHYDROGENASE"/>
    <property type="match status" value="1"/>
</dbReference>
<dbReference type="AlphaFoldDB" id="A0A420GFJ3"/>
<dbReference type="OrthoDB" id="9770681at2"/>
<evidence type="ECO:0000259" key="6">
    <source>
        <dbReference type="Pfam" id="PF00441"/>
    </source>
</evidence>
<dbReference type="SUPFAM" id="SSF56645">
    <property type="entry name" value="Acyl-CoA dehydrogenase NM domain-like"/>
    <property type="match status" value="1"/>
</dbReference>
<reference evidence="9 10" key="1">
    <citation type="submission" date="2016-07" db="EMBL/GenBank/DDBJ databases">
        <title>Genome analysis of Burkholderia fungorum ES3-20.</title>
        <authorList>
            <person name="Xu D."/>
            <person name="Yao R."/>
            <person name="Zheng S."/>
        </authorList>
    </citation>
    <scope>NUCLEOTIDE SEQUENCE [LARGE SCALE GENOMIC DNA]</scope>
    <source>
        <strain evidence="9 10">ES3-20</strain>
    </source>
</reference>
<dbReference type="InterPro" id="IPR009075">
    <property type="entry name" value="AcylCo_DH/oxidase_C"/>
</dbReference>
<dbReference type="InterPro" id="IPR037069">
    <property type="entry name" value="AcylCoA_DH/ox_N_sf"/>
</dbReference>
<proteinExistence type="inferred from homology"/>
<dbReference type="Gene3D" id="2.40.110.10">
    <property type="entry name" value="Butyryl-CoA Dehydrogenase, subunit A, domain 2"/>
    <property type="match status" value="1"/>
</dbReference>
<comment type="caution">
    <text evidence="9">The sequence shown here is derived from an EMBL/GenBank/DDBJ whole genome shotgun (WGS) entry which is preliminary data.</text>
</comment>
<keyword evidence="3" id="KW-0285">Flavoprotein</keyword>
<evidence type="ECO:0000256" key="3">
    <source>
        <dbReference type="ARBA" id="ARBA00022630"/>
    </source>
</evidence>
<evidence type="ECO:0000256" key="2">
    <source>
        <dbReference type="ARBA" id="ARBA00009347"/>
    </source>
</evidence>
<dbReference type="RefSeq" id="WP_120345941.1">
    <property type="nucleotide sequence ID" value="NZ_MCAS01000021.1"/>
</dbReference>
<feature type="domain" description="Acyl-CoA dehydrogenase/oxidase C-terminal" evidence="6">
    <location>
        <begin position="225"/>
        <end position="352"/>
    </location>
</feature>